<feature type="compositionally biased region" description="Polar residues" evidence="1">
    <location>
        <begin position="687"/>
        <end position="701"/>
    </location>
</feature>
<feature type="compositionally biased region" description="Low complexity" evidence="1">
    <location>
        <begin position="555"/>
        <end position="570"/>
    </location>
</feature>
<gene>
    <name evidence="2" type="ORF">LMG27198_31650</name>
</gene>
<feature type="compositionally biased region" description="Low complexity" evidence="1">
    <location>
        <begin position="406"/>
        <end position="421"/>
    </location>
</feature>
<feature type="region of interest" description="Disordered" evidence="1">
    <location>
        <begin position="714"/>
        <end position="757"/>
    </location>
</feature>
<feature type="compositionally biased region" description="Polar residues" evidence="1">
    <location>
        <begin position="9"/>
        <end position="46"/>
    </location>
</feature>
<comment type="caution">
    <text evidence="2">The sequence shown here is derived from an EMBL/GenBank/DDBJ whole genome shotgun (WGS) entry which is preliminary data.</text>
</comment>
<feature type="compositionally biased region" description="Polar residues" evidence="1">
    <location>
        <begin position="577"/>
        <end position="621"/>
    </location>
</feature>
<evidence type="ECO:0000256" key="1">
    <source>
        <dbReference type="SAM" id="MobiDB-lite"/>
    </source>
</evidence>
<feature type="compositionally biased region" description="Polar residues" evidence="1">
    <location>
        <begin position="77"/>
        <end position="86"/>
    </location>
</feature>
<feature type="region of interest" description="Disordered" evidence="1">
    <location>
        <begin position="329"/>
        <end position="353"/>
    </location>
</feature>
<organism evidence="2 3">
    <name type="scientific">Methylocystis echinoides</name>
    <dbReference type="NCBI Taxonomy" id="29468"/>
    <lineage>
        <taxon>Bacteria</taxon>
        <taxon>Pseudomonadati</taxon>
        <taxon>Pseudomonadota</taxon>
        <taxon>Alphaproteobacteria</taxon>
        <taxon>Hyphomicrobiales</taxon>
        <taxon>Methylocystaceae</taxon>
        <taxon>Methylocystis</taxon>
    </lineage>
</organism>
<feature type="compositionally biased region" description="Low complexity" evidence="1">
    <location>
        <begin position="88"/>
        <end position="100"/>
    </location>
</feature>
<dbReference type="Proteomes" id="UP001144323">
    <property type="component" value="Unassembled WGS sequence"/>
</dbReference>
<feature type="region of interest" description="Disordered" evidence="1">
    <location>
        <begin position="397"/>
        <end position="623"/>
    </location>
</feature>
<sequence length="932" mass="99541">MSDPINSYGARSQTSSTTQLQGATGNQIPQTNQNNTLPSANSFITTPSQLNFHNTLASIPAWPATQPPPQTGYSSGGAASTNSDPASNYYNNPNLGNTNTQSGPSAYPYSQGHQTTRLTAGTDAEKFYHITNKYTGDTDVVPANQLANFSDPRHYDVELVTPADSPTGPSGAPPPASHIINNNSSAAFVQGGAFSGPSNAPGPYWQGGANNSNNTYPASAHPHGFMTGFNAATQVAPGTAPPNFDQSWQPGANALPYDTSYPDDNYSAYGQNYPTQLPPPCRYYSSHPETGELTEIAYYEIEEAQWAGYDVFEARLDFDDSYYSSFDPNASDLHQTDNQNDYPAHVYNINNQNYPANPHSNFYPNSFNSAAPVAPNPTGANANYGNHLSIAHSNLEQQQPQPWNDSALPSAPASVAPPTASNTTQQQDRAPPLQSTPIPANDSAPPTDPQPITPVGVNLGRSANDALSPSPPLQGQTEPFDHGAGNTEMPAPPSPYVVPGGAPASRDSYTPREPAPVSGSDSPSLSSIIRRVPMPSRLKSSLGAMPPNAAPLPTAPASVAPPTASNTSTPNKGFGSTAFQINADPPSTNNTNNPIYPSSSTDNFPEAQQSGAGGNNNYFDSDTQHDVQLPLQQWPGVSRSTGPGWTDITTTPVPASPNVTPRRMPEPVAPRIATNTSTNWPGGPKQPSASASSYNTITNSMGDQSTVQTIPVSELQSANASSNSTNPPSKKRKRLAERDVRSIAPPINMKYPKTRDPSDIPGFNDLSAGAQTLVQEKLSLLRQPKIQKQPDARIWGDDNAKEAIRFLSSHYPWSRKDLASVFGCSPMTISRVVAQGEFEPFDAPLPGDAPVVAQEIWTCMKDGVRYGQGQIFNGVNDFSEAEREAIAYLYRQRNYSAPSLAAPFGAPDQCIRYVVRSYERSRARTEPNSGNK</sequence>
<feature type="region of interest" description="Disordered" evidence="1">
    <location>
        <begin position="59"/>
        <end position="112"/>
    </location>
</feature>
<feature type="compositionally biased region" description="Polar residues" evidence="1">
    <location>
        <begin position="638"/>
        <end position="659"/>
    </location>
</feature>
<proteinExistence type="predicted"/>
<dbReference type="RefSeq" id="WP_281804188.1">
    <property type="nucleotide sequence ID" value="NZ_BSEC01000001.1"/>
</dbReference>
<accession>A0A9W6GWD7</accession>
<feature type="region of interest" description="Disordered" evidence="1">
    <location>
        <begin position="1"/>
        <end position="46"/>
    </location>
</feature>
<feature type="compositionally biased region" description="Low complexity" evidence="1">
    <location>
        <begin position="518"/>
        <end position="527"/>
    </location>
</feature>
<dbReference type="EMBL" id="BSEC01000001">
    <property type="protein sequence ID" value="GLI94173.1"/>
    <property type="molecule type" value="Genomic_DNA"/>
</dbReference>
<feature type="compositionally biased region" description="Polar residues" evidence="1">
    <location>
        <begin position="422"/>
        <end position="438"/>
    </location>
</feature>
<protein>
    <submittedName>
        <fullName evidence="2">Uncharacterized protein</fullName>
    </submittedName>
</protein>
<reference evidence="2" key="1">
    <citation type="journal article" date="2023" name="Int. J. Syst. Evol. Microbiol.">
        <title>Methylocystis iwaonis sp. nov., a type II methane-oxidizing bacterium from surface soil of a rice paddy field in Japan, and emended description of the genus Methylocystis (ex Whittenbury et al. 1970) Bowman et al. 1993.</title>
        <authorList>
            <person name="Kaise H."/>
            <person name="Sawadogo J.B."/>
            <person name="Alam M.S."/>
            <person name="Ueno C."/>
            <person name="Dianou D."/>
            <person name="Shinjo R."/>
            <person name="Asakawa S."/>
        </authorList>
    </citation>
    <scope>NUCLEOTIDE SEQUENCE</scope>
    <source>
        <strain evidence="2">LMG27198</strain>
    </source>
</reference>
<dbReference type="AlphaFoldDB" id="A0A9W6GWD7"/>
<keyword evidence="3" id="KW-1185">Reference proteome</keyword>
<evidence type="ECO:0000313" key="3">
    <source>
        <dbReference type="Proteomes" id="UP001144323"/>
    </source>
</evidence>
<feature type="compositionally biased region" description="Low complexity" evidence="1">
    <location>
        <begin position="717"/>
        <end position="728"/>
    </location>
</feature>
<name>A0A9W6GWD7_9HYPH</name>
<feature type="compositionally biased region" description="Polar residues" evidence="1">
    <location>
        <begin position="332"/>
        <end position="341"/>
    </location>
</feature>
<feature type="region of interest" description="Disordered" evidence="1">
    <location>
        <begin position="638"/>
        <end position="701"/>
    </location>
</feature>
<evidence type="ECO:0000313" key="2">
    <source>
        <dbReference type="EMBL" id="GLI94173.1"/>
    </source>
</evidence>